<reference evidence="1 2" key="1">
    <citation type="submission" date="2019-11" db="EMBL/GenBank/DDBJ databases">
        <title>Genome-resolved metagenomics to study the prevalence of co-infection and intraspecific heterogeneity among plant pathogen metapopulations.</title>
        <authorList>
            <person name="Newberry E."/>
            <person name="Bhandari R."/>
            <person name="Kemble J."/>
            <person name="Sikora E."/>
            <person name="Potnis N."/>
        </authorList>
    </citation>
    <scope>NUCLEOTIDE SEQUENCE [LARGE SCALE GENOMIC DNA]</scope>
    <source>
        <strain evidence="1">Xp_Tom_Tuscaloosa_18b</strain>
    </source>
</reference>
<evidence type="ECO:0000313" key="2">
    <source>
        <dbReference type="Proteomes" id="UP000471082"/>
    </source>
</evidence>
<accession>A0A6P0G2J0</accession>
<name>A0A6P0G2J0_XANPE</name>
<organism evidence="1 2">
    <name type="scientific">Xanthomonas perforans</name>
    <dbReference type="NCBI Taxonomy" id="442694"/>
    <lineage>
        <taxon>Bacteria</taxon>
        <taxon>Pseudomonadati</taxon>
        <taxon>Pseudomonadota</taxon>
        <taxon>Gammaproteobacteria</taxon>
        <taxon>Lysobacterales</taxon>
        <taxon>Lysobacteraceae</taxon>
        <taxon>Xanthomonas</taxon>
    </lineage>
</organism>
<dbReference type="AlphaFoldDB" id="A0A6P0G2J0"/>
<sequence>MAMDTGLWNADLVEFNQAFLKLLRMAMLDDPAAAAEAFGYVGHEEKLRTLTFLDDEQLMMLARNDILFGCNDLDELERQLEAASLPGPSERAIDLLDAGNGKRLSSWQAERRLFDLQWWFVLRGLTNENPQVASAVFRMPSPIVIHRIRMLTRKAVLRLASWGGNSRLRLSPAFLSYVQMLSGGLKQDHLRIAGGAILTSSRHINADALI</sequence>
<comment type="caution">
    <text evidence="1">The sequence shown here is derived from an EMBL/GenBank/DDBJ whole genome shotgun (WGS) entry which is preliminary data.</text>
</comment>
<dbReference type="Proteomes" id="UP000471082">
    <property type="component" value="Unassembled WGS sequence"/>
</dbReference>
<evidence type="ECO:0000313" key="1">
    <source>
        <dbReference type="EMBL" id="NEL76587.1"/>
    </source>
</evidence>
<proteinExistence type="predicted"/>
<dbReference type="EMBL" id="JAAGYU010000036">
    <property type="protein sequence ID" value="NEL76587.1"/>
    <property type="molecule type" value="Genomic_DNA"/>
</dbReference>
<dbReference type="RefSeq" id="WP_031424475.1">
    <property type="nucleotide sequence ID" value="NZ_JARVVP010000009.1"/>
</dbReference>
<gene>
    <name evidence="1" type="ORF">G3W61_10030</name>
</gene>
<protein>
    <submittedName>
        <fullName evidence="1">Uncharacterized protein</fullName>
    </submittedName>
</protein>